<evidence type="ECO:0000256" key="3">
    <source>
        <dbReference type="ARBA" id="ARBA00022452"/>
    </source>
</evidence>
<dbReference type="Gene3D" id="2.40.170.20">
    <property type="entry name" value="TonB-dependent receptor, beta-barrel domain"/>
    <property type="match status" value="1"/>
</dbReference>
<evidence type="ECO:0000256" key="5">
    <source>
        <dbReference type="ARBA" id="ARBA00023077"/>
    </source>
</evidence>
<dbReference type="Gene3D" id="2.170.130.10">
    <property type="entry name" value="TonB-dependent receptor, plug domain"/>
    <property type="match status" value="1"/>
</dbReference>
<protein>
    <submittedName>
        <fullName evidence="12">SusC/RagA family TonB-linked outer membrane protein</fullName>
    </submittedName>
</protein>
<keyword evidence="3 8" id="KW-1134">Transmembrane beta strand</keyword>
<dbReference type="InterPro" id="IPR012910">
    <property type="entry name" value="Plug_dom"/>
</dbReference>
<keyword evidence="6 8" id="KW-0472">Membrane</keyword>
<keyword evidence="13" id="KW-1185">Reference proteome</keyword>
<dbReference type="RefSeq" id="WP_162387567.1">
    <property type="nucleotide sequence ID" value="NZ_CP045997.1"/>
</dbReference>
<dbReference type="KEGG" id="senf:GJR95_20045"/>
<dbReference type="FunFam" id="2.170.130.10:FF:000003">
    <property type="entry name" value="SusC/RagA family TonB-linked outer membrane protein"/>
    <property type="match status" value="1"/>
</dbReference>
<evidence type="ECO:0000256" key="7">
    <source>
        <dbReference type="ARBA" id="ARBA00023237"/>
    </source>
</evidence>
<dbReference type="SUPFAM" id="SSF56935">
    <property type="entry name" value="Porins"/>
    <property type="match status" value="1"/>
</dbReference>
<evidence type="ECO:0000256" key="4">
    <source>
        <dbReference type="ARBA" id="ARBA00022692"/>
    </source>
</evidence>
<dbReference type="InterPro" id="IPR000531">
    <property type="entry name" value="Beta-barrel_TonB"/>
</dbReference>
<evidence type="ECO:0000256" key="1">
    <source>
        <dbReference type="ARBA" id="ARBA00004571"/>
    </source>
</evidence>
<dbReference type="InterPro" id="IPR023996">
    <property type="entry name" value="TonB-dep_OMP_SusC/RagA"/>
</dbReference>
<gene>
    <name evidence="12" type="ORF">GJR95_20045</name>
</gene>
<dbReference type="GO" id="GO:0009279">
    <property type="term" value="C:cell outer membrane"/>
    <property type="evidence" value="ECO:0007669"/>
    <property type="project" value="UniProtKB-SubCell"/>
</dbReference>
<organism evidence="12 13">
    <name type="scientific">Spirosoma endbachense</name>
    <dbReference type="NCBI Taxonomy" id="2666025"/>
    <lineage>
        <taxon>Bacteria</taxon>
        <taxon>Pseudomonadati</taxon>
        <taxon>Bacteroidota</taxon>
        <taxon>Cytophagia</taxon>
        <taxon>Cytophagales</taxon>
        <taxon>Cytophagaceae</taxon>
        <taxon>Spirosoma</taxon>
    </lineage>
</organism>
<dbReference type="Gene3D" id="3.55.50.30">
    <property type="match status" value="1"/>
</dbReference>
<dbReference type="FunFam" id="2.60.40.1120:FF:000003">
    <property type="entry name" value="Outer membrane protein Omp121"/>
    <property type="match status" value="1"/>
</dbReference>
<dbReference type="NCBIfam" id="TIGR04056">
    <property type="entry name" value="OMP_RagA_SusC"/>
    <property type="match status" value="1"/>
</dbReference>
<feature type="domain" description="TonB-dependent receptor plug" evidence="11">
    <location>
        <begin position="234"/>
        <end position="339"/>
    </location>
</feature>
<dbReference type="InterPro" id="IPR037066">
    <property type="entry name" value="Plug_dom_sf"/>
</dbReference>
<dbReference type="InterPro" id="IPR023997">
    <property type="entry name" value="TonB-dep_OMP_SusC/RagA_CS"/>
</dbReference>
<reference evidence="12 13" key="1">
    <citation type="submission" date="2019-11" db="EMBL/GenBank/DDBJ databases">
        <title>Spirosoma endbachense sp. nov., isolated from a natural salt meadow.</title>
        <authorList>
            <person name="Rojas J."/>
            <person name="Ambika Manirajan B."/>
            <person name="Ratering S."/>
            <person name="Suarez C."/>
            <person name="Geissler-Plaum R."/>
            <person name="Schnell S."/>
        </authorList>
    </citation>
    <scope>NUCLEOTIDE SEQUENCE [LARGE SCALE GENOMIC DNA]</scope>
    <source>
        <strain evidence="12 13">I-24</strain>
    </source>
</reference>
<comment type="similarity">
    <text evidence="8 9">Belongs to the TonB-dependent receptor family.</text>
</comment>
<accession>A0A6P1VZF2</accession>
<keyword evidence="2 8" id="KW-0813">Transport</keyword>
<keyword evidence="7 8" id="KW-0998">Cell outer membrane</keyword>
<dbReference type="Gene3D" id="2.60.40.1120">
    <property type="entry name" value="Carboxypeptidase-like, regulatory domain"/>
    <property type="match status" value="1"/>
</dbReference>
<evidence type="ECO:0000313" key="13">
    <source>
        <dbReference type="Proteomes" id="UP000464577"/>
    </source>
</evidence>
<keyword evidence="5 9" id="KW-0798">TonB box</keyword>
<dbReference type="NCBIfam" id="TIGR04057">
    <property type="entry name" value="SusC_RagA_signa"/>
    <property type="match status" value="1"/>
</dbReference>
<comment type="subcellular location">
    <subcellularLocation>
        <location evidence="1 8">Cell outer membrane</location>
        <topology evidence="1 8">Multi-pass membrane protein</topology>
    </subcellularLocation>
</comment>
<dbReference type="InterPro" id="IPR036942">
    <property type="entry name" value="Beta-barrel_TonB_sf"/>
</dbReference>
<evidence type="ECO:0000256" key="2">
    <source>
        <dbReference type="ARBA" id="ARBA00022448"/>
    </source>
</evidence>
<evidence type="ECO:0000256" key="8">
    <source>
        <dbReference type="PROSITE-ProRule" id="PRU01360"/>
    </source>
</evidence>
<dbReference type="SUPFAM" id="SSF49464">
    <property type="entry name" value="Carboxypeptidase regulatory domain-like"/>
    <property type="match status" value="1"/>
</dbReference>
<sequence length="1135" mass="125534">MKKGLQTSRNWGKLMRITLTQLLMCVIGVSVTLAYDTRGQEVLNRTVSVSGDQVELRAVLSQIEKQADVKFVYSTKVNSEQRITINIANRKLATVLDEVLIPNMIDYEVINNRILLRKSKSPARNAPNENKIGSIEKKESATSVKGEVTDEKKQPIVGASIVIKGTTRGTVTDVEGRYSIDVPDDQAILVFSYIGFITQEVKVGNRSDISISLATDTKSLDEVVVVGYGQQSKVSLTNAVGTVKGTELVRRPYSSIQQALQGQVAGLTVLDQGGSPGRTTSTLRVRGVTTLSNSNEALVIVDGVEQQLTNLNPNDIESISVLKDAASTAIYGSRAANGVIMITTKRAKEGKVTVSYNGFYGLQRSVNNPAMDLPSYMKLEQVAYNNAKIALPAKFTDAGIQEYINGNKTNPELYPDVNSWFKTMLRVAPQYNNSISVSGGSESIRARLSIRQQKQASLLDAPLDYGADLRDIRLNSDFKVSKKINVSTDINYRNNYTVAPVNESEVFNRFIHGTLFATPRYLSTLEGTYPGITGTYGLSTQGVTPRIEAEQDGTSKRTEESIFSSLKADYEIIKGLRFTSQLALRIENFRQKNFTNAYKNVDLVKNITRNIINNSLADTLRNSTEYTWNNYLNYETSLQKHYLKALVGYSTINNVFKGLYAYRQNFYNNDIQSLSQGANDGTKNNGGSDAQFGLRSYFGRVNYSFADKYLFEANARYDGSSRFTGANVYSFFPSFSAGWRISEESFMKKARFINELKLRVSWGRTGNQSVGLYSYYQSLVASSYGFNGATAISYSPNQLANKNITWETTTQVDLGFDAQIFRGFSVGFDYYTKLTDGILLNLPIPATIGLAAPPQNAGKVENKGFEWQIGYRNIGAKNVRYSTTLNLSANKNTVVSLAGTGPYISGSDIDPLFIIKEGTPINSLWGYKTDGFFKTDDEAKSYPTITTGRAAGDVKYLDLNSDGKIDANDRTIIGSSFPKLLYSLNGNIGYKNFELSLFFQGAAGGDARLAGALAENGNNEGFVPKIVSTNYWTPDNRNARFPRPLKRDLFNMYTADRLVINGDYLRLKNVQLMYHLPTRVVQKMKLESASVYVSATNLLTFSKLNEWGLDAEAGSGRATYYPQVSVTSFGLNVQF</sequence>
<evidence type="ECO:0000259" key="11">
    <source>
        <dbReference type="Pfam" id="PF07715"/>
    </source>
</evidence>
<feature type="domain" description="TonB-dependent receptor-like beta-barrel" evidence="10">
    <location>
        <begin position="525"/>
        <end position="890"/>
    </location>
</feature>
<evidence type="ECO:0000256" key="9">
    <source>
        <dbReference type="RuleBase" id="RU003357"/>
    </source>
</evidence>
<evidence type="ECO:0000259" key="10">
    <source>
        <dbReference type="Pfam" id="PF00593"/>
    </source>
</evidence>
<dbReference type="Proteomes" id="UP000464577">
    <property type="component" value="Chromosome"/>
</dbReference>
<evidence type="ECO:0000313" key="12">
    <source>
        <dbReference type="EMBL" id="QHV97157.1"/>
    </source>
</evidence>
<dbReference type="AlphaFoldDB" id="A0A6P1VZF2"/>
<dbReference type="Pfam" id="PF07715">
    <property type="entry name" value="Plug"/>
    <property type="match status" value="1"/>
</dbReference>
<dbReference type="InterPro" id="IPR039426">
    <property type="entry name" value="TonB-dep_rcpt-like"/>
</dbReference>
<dbReference type="Pfam" id="PF00593">
    <property type="entry name" value="TonB_dep_Rec_b-barrel"/>
    <property type="match status" value="1"/>
</dbReference>
<dbReference type="InterPro" id="IPR008969">
    <property type="entry name" value="CarboxyPept-like_regulatory"/>
</dbReference>
<keyword evidence="4 8" id="KW-0812">Transmembrane</keyword>
<dbReference type="Pfam" id="PF13715">
    <property type="entry name" value="CarbopepD_reg_2"/>
    <property type="match status" value="1"/>
</dbReference>
<dbReference type="PROSITE" id="PS52016">
    <property type="entry name" value="TONB_DEPENDENT_REC_3"/>
    <property type="match status" value="1"/>
</dbReference>
<name>A0A6P1VZF2_9BACT</name>
<dbReference type="EMBL" id="CP045997">
    <property type="protein sequence ID" value="QHV97157.1"/>
    <property type="molecule type" value="Genomic_DNA"/>
</dbReference>
<evidence type="ECO:0000256" key="6">
    <source>
        <dbReference type="ARBA" id="ARBA00023136"/>
    </source>
</evidence>
<proteinExistence type="inferred from homology"/>